<dbReference type="PANTHER" id="PTHR45690:SF19">
    <property type="entry name" value="NACHT, LRR AND PYD DOMAINS-CONTAINING PROTEIN 3"/>
    <property type="match status" value="1"/>
</dbReference>
<dbReference type="GO" id="GO:0045087">
    <property type="term" value="P:innate immune response"/>
    <property type="evidence" value="ECO:0007669"/>
    <property type="project" value="UniProtKB-KW"/>
</dbReference>
<dbReference type="InParanoid" id="A0A6P9CHU0"/>
<reference evidence="12" key="1">
    <citation type="submission" date="2025-08" db="UniProtKB">
        <authorList>
            <consortium name="RefSeq"/>
        </authorList>
    </citation>
    <scope>IDENTIFICATION</scope>
    <source>
        <tissue evidence="12">Blood</tissue>
    </source>
</reference>
<dbReference type="InterPro" id="IPR007111">
    <property type="entry name" value="NACHT_NTPase"/>
</dbReference>
<dbReference type="InterPro" id="IPR032675">
    <property type="entry name" value="LRR_dom_sf"/>
</dbReference>
<dbReference type="GO" id="GO:0005524">
    <property type="term" value="F:ATP binding"/>
    <property type="evidence" value="ECO:0007669"/>
    <property type="project" value="UniProtKB-KW"/>
</dbReference>
<evidence type="ECO:0000256" key="2">
    <source>
        <dbReference type="ARBA" id="ARBA00022490"/>
    </source>
</evidence>
<proteinExistence type="predicted"/>
<dbReference type="GO" id="GO:0006954">
    <property type="term" value="P:inflammatory response"/>
    <property type="evidence" value="ECO:0007669"/>
    <property type="project" value="UniProtKB-KW"/>
</dbReference>
<dbReference type="RefSeq" id="XP_034279430.1">
    <property type="nucleotide sequence ID" value="XM_034423539.2"/>
</dbReference>
<dbReference type="SMART" id="SM00382">
    <property type="entry name" value="AAA"/>
    <property type="match status" value="1"/>
</dbReference>
<feature type="domain" description="NACHT" evidence="10">
    <location>
        <begin position="245"/>
        <end position="376"/>
    </location>
</feature>
<organism evidence="11 12">
    <name type="scientific">Pantherophis guttatus</name>
    <name type="common">Corn snake</name>
    <name type="synonym">Elaphe guttata</name>
    <dbReference type="NCBI Taxonomy" id="94885"/>
    <lineage>
        <taxon>Eukaryota</taxon>
        <taxon>Metazoa</taxon>
        <taxon>Chordata</taxon>
        <taxon>Craniata</taxon>
        <taxon>Vertebrata</taxon>
        <taxon>Euteleostomi</taxon>
        <taxon>Lepidosauria</taxon>
        <taxon>Squamata</taxon>
        <taxon>Bifurcata</taxon>
        <taxon>Unidentata</taxon>
        <taxon>Episquamata</taxon>
        <taxon>Toxicofera</taxon>
        <taxon>Serpentes</taxon>
        <taxon>Colubroidea</taxon>
        <taxon>Colubridae</taxon>
        <taxon>Colubrinae</taxon>
        <taxon>Pantherophis</taxon>
    </lineage>
</organism>
<dbReference type="InterPro" id="IPR011029">
    <property type="entry name" value="DEATH-like_dom_sf"/>
</dbReference>
<keyword evidence="8" id="KW-0395">Inflammatory response</keyword>
<dbReference type="InterPro" id="IPR050637">
    <property type="entry name" value="NLRP_innate_immun_reg"/>
</dbReference>
<dbReference type="SUPFAM" id="SSF52047">
    <property type="entry name" value="RNI-like"/>
    <property type="match status" value="1"/>
</dbReference>
<keyword evidence="7" id="KW-0832">Ubl conjugation</keyword>
<dbReference type="Pfam" id="PF17776">
    <property type="entry name" value="NLRC4_HD2"/>
    <property type="match status" value="1"/>
</dbReference>
<evidence type="ECO:0000313" key="11">
    <source>
        <dbReference type="Proteomes" id="UP001652622"/>
    </source>
</evidence>
<evidence type="ECO:0000256" key="8">
    <source>
        <dbReference type="ARBA" id="ARBA00023198"/>
    </source>
</evidence>
<dbReference type="Pfam" id="PF17779">
    <property type="entry name" value="WHD_NOD2"/>
    <property type="match status" value="1"/>
</dbReference>
<keyword evidence="3" id="KW-0677">Repeat</keyword>
<comment type="subcellular location">
    <subcellularLocation>
        <location evidence="1">Inflammasome</location>
    </subcellularLocation>
</comment>
<keyword evidence="11" id="KW-1185">Reference proteome</keyword>
<dbReference type="Gene3D" id="3.40.50.300">
    <property type="entry name" value="P-loop containing nucleotide triphosphate hydrolases"/>
    <property type="match status" value="1"/>
</dbReference>
<dbReference type="InterPro" id="IPR027417">
    <property type="entry name" value="P-loop_NTPase"/>
</dbReference>
<keyword evidence="4" id="KW-0547">Nucleotide-binding</keyword>
<name>A0A6P9CHU0_PANGU</name>
<keyword evidence="6" id="KW-0067">ATP-binding</keyword>
<dbReference type="KEGG" id="pgut:117669246"/>
<dbReference type="SUPFAM" id="SSF52540">
    <property type="entry name" value="P-loop containing nucleoside triphosphate hydrolases"/>
    <property type="match status" value="1"/>
</dbReference>
<evidence type="ECO:0000313" key="12">
    <source>
        <dbReference type="RefSeq" id="XP_034279430.1"/>
    </source>
</evidence>
<dbReference type="Gene3D" id="3.80.10.10">
    <property type="entry name" value="Ribonuclease Inhibitor"/>
    <property type="match status" value="1"/>
</dbReference>
<evidence type="ECO:0000259" key="10">
    <source>
        <dbReference type="PROSITE" id="PS50837"/>
    </source>
</evidence>
<dbReference type="Gene3D" id="1.10.533.10">
    <property type="entry name" value="Death Domain, Fas"/>
    <property type="match status" value="1"/>
</dbReference>
<keyword evidence="5" id="KW-0378">Hydrolase</keyword>
<protein>
    <submittedName>
        <fullName evidence="12">NLR family CARD domain-containing protein 3-like</fullName>
    </submittedName>
</protein>
<dbReference type="PANTHER" id="PTHR45690">
    <property type="entry name" value="NACHT, LRR AND PYD DOMAINS-CONTAINING PROTEIN 12"/>
    <property type="match status" value="1"/>
</dbReference>
<dbReference type="SMART" id="SM00368">
    <property type="entry name" value="LRR_RI"/>
    <property type="match status" value="4"/>
</dbReference>
<accession>A0A6P9CHU0</accession>
<evidence type="ECO:0000256" key="5">
    <source>
        <dbReference type="ARBA" id="ARBA00022801"/>
    </source>
</evidence>
<sequence>MADFARCSHLIQGYWDQLVHWLEPCPAPLLHWLHGSALITRSEYFSLLEVRPKKNQVMSILERVCNEPAASQIFLEKLKELQEIYNPELQRWLQETVFTRSKTELFIIPPDPPLKTSRRNLLMFWQTRKYKLPQISADMQKNNSSTFRKGLDRQLKAALQNHRRLLLTQTEKLRTDIEDTEPCKCPEVYYPDLLLLNRLSYSNPTSHDYLQLASHQTWLRSYHASSHLDLCHLFSPFPQESSLPHRVMLSGPAGIGKTVLVQKILHYWALGRAFQGFLCVLDFSFQELSLITTTQSLEDLIRHKFAHLNSVLFALLERPRELLLILDGLDEFRHPLDSKHPCLWPEESGHVKDLVCGLLYGTLLPESTILVTSRSSVPLPPELFNRHVLVLGLQEAQVKDYVSQFFQSSRHGTEVMSYLSSHHGLANFTFLPLYCFILCTALDQCFPDEGVNRVSLPNTITELYLLYVCPILKLHQPPSGQDEGMKWDLRWEKNLLLQLGQLAYVGLLRGQTVFYADELHEFGFDLQNLPPVYLNQIFFKETDEIYSFFHLTVQEFLAALYSVVNLDFNAGELTYCLDLWWNGKTPEDRDTSSFPNPTEGSASGFYNYTQQSLYRHPQWDKLQMFSRFFMGLLTSRLEGKLEGLLGNSWEGDPAVLLADWFGKKASCESGQKLLSLIHCLAELHQDDVTQKVISKMGEVDLFKVTLNRADCAALAYVLSCSNSRVLQNLNLSYSNMGTGGLKQLQDHLHRCKTLQLQYNSLDWEAAEIEATILRSPRCCLERLVLCGNRLRSNGASLLWNALRDNTTLEELHLDLTDLTDRGLDKILDCLSGNTTLRLLSLTGNRFSQAGHHILSELGRRKPKLKIVSSFLSDTALLQNYLDWVDEITIEQMESVNNAGALDTILETLMDTDDPEASQEAQEKAGELKKKICAIRNDDKKEEKSNKSYLI</sequence>
<dbReference type="GeneID" id="117669246"/>
<dbReference type="PROSITE" id="PS50837">
    <property type="entry name" value="NACHT"/>
    <property type="match status" value="1"/>
</dbReference>
<evidence type="ECO:0000256" key="6">
    <source>
        <dbReference type="ARBA" id="ARBA00022840"/>
    </source>
</evidence>
<keyword evidence="9" id="KW-1271">Inflammasome</keyword>
<dbReference type="AlphaFoldDB" id="A0A6P9CHU0"/>
<keyword evidence="2" id="KW-0963">Cytoplasm</keyword>
<dbReference type="InterPro" id="IPR003593">
    <property type="entry name" value="AAA+_ATPase"/>
</dbReference>
<evidence type="ECO:0000256" key="1">
    <source>
        <dbReference type="ARBA" id="ARBA00004110"/>
    </source>
</evidence>
<dbReference type="InterPro" id="IPR041075">
    <property type="entry name" value="NOD1/2_WH"/>
</dbReference>
<dbReference type="Pfam" id="PF05729">
    <property type="entry name" value="NACHT"/>
    <property type="match status" value="1"/>
</dbReference>
<dbReference type="InterPro" id="IPR041267">
    <property type="entry name" value="NLRP_HD2"/>
</dbReference>
<dbReference type="Proteomes" id="UP001652622">
    <property type="component" value="Unplaced"/>
</dbReference>
<evidence type="ECO:0000256" key="3">
    <source>
        <dbReference type="ARBA" id="ARBA00022737"/>
    </source>
</evidence>
<dbReference type="OMA" id="YIICTAM"/>
<evidence type="ECO:0000256" key="7">
    <source>
        <dbReference type="ARBA" id="ARBA00022843"/>
    </source>
</evidence>
<gene>
    <name evidence="12" type="primary">LOC117669246</name>
</gene>
<dbReference type="GO" id="GO:0061702">
    <property type="term" value="C:canonical inflammasome complex"/>
    <property type="evidence" value="ECO:0007669"/>
    <property type="project" value="UniProtKB-SubCell"/>
</dbReference>
<evidence type="ECO:0000256" key="9">
    <source>
        <dbReference type="ARBA" id="ARBA00023233"/>
    </source>
</evidence>
<evidence type="ECO:0000256" key="4">
    <source>
        <dbReference type="ARBA" id="ARBA00022741"/>
    </source>
</evidence>